<comment type="caution">
    <text evidence="12">The sequence shown here is derived from an EMBL/GenBank/DDBJ whole genome shotgun (WGS) entry which is preliminary data.</text>
</comment>
<feature type="transmembrane region" description="Helical" evidence="10">
    <location>
        <begin position="391"/>
        <end position="409"/>
    </location>
</feature>
<protein>
    <submittedName>
        <fullName evidence="12">K(+)/H(+) antiporter NhaP2</fullName>
    </submittedName>
</protein>
<comment type="subcellular location">
    <subcellularLocation>
        <location evidence="1">Cell membrane</location>
        <topology evidence="1">Multi-pass membrane protein</topology>
    </subcellularLocation>
</comment>
<organism evidence="12 13">
    <name type="scientific">Allorhodopirellula heiligendammensis</name>
    <dbReference type="NCBI Taxonomy" id="2714739"/>
    <lineage>
        <taxon>Bacteria</taxon>
        <taxon>Pseudomonadati</taxon>
        <taxon>Planctomycetota</taxon>
        <taxon>Planctomycetia</taxon>
        <taxon>Pirellulales</taxon>
        <taxon>Pirellulaceae</taxon>
        <taxon>Allorhodopirellula</taxon>
    </lineage>
</organism>
<dbReference type="InterPro" id="IPR006153">
    <property type="entry name" value="Cation/H_exchanger_TM"/>
</dbReference>
<feature type="transmembrane region" description="Helical" evidence="10">
    <location>
        <begin position="421"/>
        <end position="445"/>
    </location>
</feature>
<evidence type="ECO:0000259" key="11">
    <source>
        <dbReference type="Pfam" id="PF00999"/>
    </source>
</evidence>
<dbReference type="GO" id="GO:0005886">
    <property type="term" value="C:plasma membrane"/>
    <property type="evidence" value="ECO:0007669"/>
    <property type="project" value="UniProtKB-SubCell"/>
</dbReference>
<evidence type="ECO:0000256" key="2">
    <source>
        <dbReference type="ARBA" id="ARBA00022448"/>
    </source>
</evidence>
<evidence type="ECO:0000256" key="7">
    <source>
        <dbReference type="ARBA" id="ARBA00023065"/>
    </source>
</evidence>
<keyword evidence="5 10" id="KW-0812">Transmembrane</keyword>
<evidence type="ECO:0000256" key="5">
    <source>
        <dbReference type="ARBA" id="ARBA00022692"/>
    </source>
</evidence>
<feature type="transmembrane region" description="Helical" evidence="10">
    <location>
        <begin position="26"/>
        <end position="46"/>
    </location>
</feature>
<dbReference type="GO" id="GO:1902600">
    <property type="term" value="P:proton transmembrane transport"/>
    <property type="evidence" value="ECO:0007669"/>
    <property type="project" value="InterPro"/>
</dbReference>
<dbReference type="Pfam" id="PF00999">
    <property type="entry name" value="Na_H_Exchanger"/>
    <property type="match status" value="1"/>
</dbReference>
<evidence type="ECO:0000313" key="12">
    <source>
        <dbReference type="EMBL" id="TWU19480.1"/>
    </source>
</evidence>
<evidence type="ECO:0000256" key="9">
    <source>
        <dbReference type="SAM" id="MobiDB-lite"/>
    </source>
</evidence>
<evidence type="ECO:0000256" key="1">
    <source>
        <dbReference type="ARBA" id="ARBA00004651"/>
    </source>
</evidence>
<keyword evidence="6 10" id="KW-1133">Transmembrane helix</keyword>
<dbReference type="OrthoDB" id="9810860at2"/>
<reference evidence="12 13" key="1">
    <citation type="journal article" date="2020" name="Antonie Van Leeuwenhoek">
        <title>Rhodopirellula heiligendammensis sp. nov., Rhodopirellula pilleata sp. nov., and Rhodopirellula solitaria sp. nov. isolated from natural or artificial marine surfaces in Northern Germany and California, USA, and emended description of the genus Rhodopirellula.</title>
        <authorList>
            <person name="Kallscheuer N."/>
            <person name="Wiegand S."/>
            <person name="Jogler M."/>
            <person name="Boedeker C."/>
            <person name="Peeters S.H."/>
            <person name="Rast P."/>
            <person name="Heuer A."/>
            <person name="Jetten M.S.M."/>
            <person name="Rohde M."/>
            <person name="Jogler C."/>
        </authorList>
    </citation>
    <scope>NUCLEOTIDE SEQUENCE [LARGE SCALE GENOMIC DNA]</scope>
    <source>
        <strain evidence="12 13">Poly21</strain>
    </source>
</reference>
<feature type="compositionally biased region" description="Basic and acidic residues" evidence="9">
    <location>
        <begin position="176"/>
        <end position="195"/>
    </location>
</feature>
<feature type="transmembrane region" description="Helical" evidence="10">
    <location>
        <begin position="333"/>
        <end position="353"/>
    </location>
</feature>
<dbReference type="InterPro" id="IPR038770">
    <property type="entry name" value="Na+/solute_symporter_sf"/>
</dbReference>
<evidence type="ECO:0000256" key="3">
    <source>
        <dbReference type="ARBA" id="ARBA00022449"/>
    </source>
</evidence>
<dbReference type="PANTHER" id="PTHR32507">
    <property type="entry name" value="NA(+)/H(+) ANTIPORTER 1"/>
    <property type="match status" value="1"/>
</dbReference>
<dbReference type="Proteomes" id="UP000319908">
    <property type="component" value="Unassembled WGS sequence"/>
</dbReference>
<evidence type="ECO:0000313" key="13">
    <source>
        <dbReference type="Proteomes" id="UP000319908"/>
    </source>
</evidence>
<evidence type="ECO:0000256" key="6">
    <source>
        <dbReference type="ARBA" id="ARBA00022989"/>
    </source>
</evidence>
<evidence type="ECO:0000256" key="4">
    <source>
        <dbReference type="ARBA" id="ARBA00022475"/>
    </source>
</evidence>
<sequence>MTTNCVNHTELEPLIELSKTLILLEAYDLTLVVVGLGVLGLAALLHRFENLPFSFPILALALGYIAFALPLGLTPPDPRQHGSIAVHLTEIGVIISLFGVGLKIDRLPNLRTWSSTWRMLGICMPLTMVGVALLGWWMVGLAPAAAVLLAAALAPTDPVLASDVQVGEPEPEVPDDERVASDEGRSPNRAPAEREDELRFTLTSEAGLNDSLAFPFTYLSLFMLTGGLSASDWFTQWLLIDVFYRVFAGVTAGVAVGWVLTHVLLRLPVKSEQEKMNVGVGALAATLLLYSLTECVGGYGFLAVFIGGLTIRHREPTQQSHQSLHIFAEQAEQLLMTGILIALGGAIAGGLFASLTWEAALLGVLLIFVVRPGAGMVALAGEKRLSGLDRCIASFFGIRGIGCLYYLAYGVHEGEFRDENLLWAACAFTIALSVVVHGVSASPVIRFRDRRARTAGEG</sequence>
<keyword evidence="3" id="KW-0050">Antiport</keyword>
<keyword evidence="7" id="KW-0406">Ion transport</keyword>
<feature type="region of interest" description="Disordered" evidence="9">
    <location>
        <begin position="164"/>
        <end position="195"/>
    </location>
</feature>
<feature type="domain" description="Cation/H+ exchanger transmembrane" evidence="11">
    <location>
        <begin position="43"/>
        <end position="445"/>
    </location>
</feature>
<keyword evidence="8 10" id="KW-0472">Membrane</keyword>
<keyword evidence="2" id="KW-0813">Transport</keyword>
<dbReference type="GO" id="GO:0015297">
    <property type="term" value="F:antiporter activity"/>
    <property type="evidence" value="ECO:0007669"/>
    <property type="project" value="UniProtKB-KW"/>
</dbReference>
<feature type="transmembrane region" description="Helical" evidence="10">
    <location>
        <begin position="53"/>
        <end position="72"/>
    </location>
</feature>
<accession>A0A5C6C4E5</accession>
<dbReference type="AlphaFoldDB" id="A0A5C6C4E5"/>
<feature type="transmembrane region" description="Helical" evidence="10">
    <location>
        <begin position="359"/>
        <end position="379"/>
    </location>
</feature>
<evidence type="ECO:0000256" key="8">
    <source>
        <dbReference type="ARBA" id="ARBA00023136"/>
    </source>
</evidence>
<feature type="transmembrane region" description="Helical" evidence="10">
    <location>
        <begin position="287"/>
        <end position="312"/>
    </location>
</feature>
<evidence type="ECO:0000256" key="10">
    <source>
        <dbReference type="SAM" id="Phobius"/>
    </source>
</evidence>
<feature type="transmembrane region" description="Helical" evidence="10">
    <location>
        <begin position="212"/>
        <end position="230"/>
    </location>
</feature>
<dbReference type="Gene3D" id="1.20.1530.20">
    <property type="match status" value="1"/>
</dbReference>
<dbReference type="RefSeq" id="WP_146406283.1">
    <property type="nucleotide sequence ID" value="NZ_SJPU01000001.1"/>
</dbReference>
<feature type="transmembrane region" description="Helical" evidence="10">
    <location>
        <begin position="242"/>
        <end position="267"/>
    </location>
</feature>
<gene>
    <name evidence="12" type="primary">nhaP2_1</name>
    <name evidence="12" type="ORF">Poly21_16530</name>
</gene>
<name>A0A5C6C4E5_9BACT</name>
<proteinExistence type="predicted"/>
<keyword evidence="13" id="KW-1185">Reference proteome</keyword>
<feature type="transmembrane region" description="Helical" evidence="10">
    <location>
        <begin position="84"/>
        <end position="104"/>
    </location>
</feature>
<dbReference type="PANTHER" id="PTHR32507:SF8">
    <property type="entry name" value="CNH1P"/>
    <property type="match status" value="1"/>
</dbReference>
<dbReference type="EMBL" id="SJPU01000001">
    <property type="protein sequence ID" value="TWU19480.1"/>
    <property type="molecule type" value="Genomic_DNA"/>
</dbReference>
<keyword evidence="4" id="KW-1003">Cell membrane</keyword>